<dbReference type="Proteomes" id="UP000887575">
    <property type="component" value="Unassembled WGS sequence"/>
</dbReference>
<accession>A0AAF3EKA5</accession>
<reference evidence="2" key="1">
    <citation type="submission" date="2024-02" db="UniProtKB">
        <authorList>
            <consortium name="WormBaseParasite"/>
        </authorList>
    </citation>
    <scope>IDENTIFICATION</scope>
</reference>
<dbReference type="AlphaFoldDB" id="A0AAF3EKA5"/>
<organism evidence="1 2">
    <name type="scientific">Mesorhabditis belari</name>
    <dbReference type="NCBI Taxonomy" id="2138241"/>
    <lineage>
        <taxon>Eukaryota</taxon>
        <taxon>Metazoa</taxon>
        <taxon>Ecdysozoa</taxon>
        <taxon>Nematoda</taxon>
        <taxon>Chromadorea</taxon>
        <taxon>Rhabditida</taxon>
        <taxon>Rhabditina</taxon>
        <taxon>Rhabditomorpha</taxon>
        <taxon>Rhabditoidea</taxon>
        <taxon>Rhabditidae</taxon>
        <taxon>Mesorhabditinae</taxon>
        <taxon>Mesorhabditis</taxon>
    </lineage>
</organism>
<name>A0AAF3EKA5_9BILA</name>
<protein>
    <submittedName>
        <fullName evidence="2">Uncharacterized protein</fullName>
    </submittedName>
</protein>
<proteinExistence type="predicted"/>
<evidence type="ECO:0000313" key="2">
    <source>
        <dbReference type="WBParaSite" id="MBELARI_LOCUS14390"/>
    </source>
</evidence>
<dbReference type="WBParaSite" id="MBELARI_LOCUS14390">
    <property type="protein sequence ID" value="MBELARI_LOCUS14390"/>
    <property type="gene ID" value="MBELARI_LOCUS14390"/>
</dbReference>
<keyword evidence="1" id="KW-1185">Reference proteome</keyword>
<evidence type="ECO:0000313" key="1">
    <source>
        <dbReference type="Proteomes" id="UP000887575"/>
    </source>
</evidence>
<sequence length="124" mass="13320">MTTTLPPCLCSNVILAPPFGAVPNNTPNACNVVTGLVGCISMNTYAKKDQDVMHYWLYDENGNVVFDSGDYCSGDVYRVATTCDCRTLVIPGNTINSIYCLGIKTPYWNCTNSGLIGKTCAAFG</sequence>